<feature type="transmembrane region" description="Helical" evidence="8">
    <location>
        <begin position="521"/>
        <end position="542"/>
    </location>
</feature>
<dbReference type="InterPro" id="IPR009617">
    <property type="entry name" value="Seipin"/>
</dbReference>
<evidence type="ECO:0000256" key="8">
    <source>
        <dbReference type="SAM" id="Phobius"/>
    </source>
</evidence>
<keyword evidence="6 8" id="KW-0472">Membrane</keyword>
<feature type="region of interest" description="Disordered" evidence="7">
    <location>
        <begin position="55"/>
        <end position="117"/>
    </location>
</feature>
<evidence type="ECO:0000313" key="10">
    <source>
        <dbReference type="Proteomes" id="UP001633002"/>
    </source>
</evidence>
<protein>
    <recommendedName>
        <fullName evidence="11">Seipin</fullName>
    </recommendedName>
</protein>
<dbReference type="Proteomes" id="UP001633002">
    <property type="component" value="Unassembled WGS sequence"/>
</dbReference>
<dbReference type="AlphaFoldDB" id="A0ABD3HN41"/>
<organism evidence="9 10">
    <name type="scientific">Riccia sorocarpa</name>
    <dbReference type="NCBI Taxonomy" id="122646"/>
    <lineage>
        <taxon>Eukaryota</taxon>
        <taxon>Viridiplantae</taxon>
        <taxon>Streptophyta</taxon>
        <taxon>Embryophyta</taxon>
        <taxon>Marchantiophyta</taxon>
        <taxon>Marchantiopsida</taxon>
        <taxon>Marchantiidae</taxon>
        <taxon>Marchantiales</taxon>
        <taxon>Ricciaceae</taxon>
        <taxon>Riccia</taxon>
    </lineage>
</organism>
<evidence type="ECO:0000256" key="2">
    <source>
        <dbReference type="ARBA" id="ARBA00022692"/>
    </source>
</evidence>
<feature type="compositionally biased region" description="Basic and acidic residues" evidence="7">
    <location>
        <begin position="367"/>
        <end position="381"/>
    </location>
</feature>
<dbReference type="GO" id="GO:0140042">
    <property type="term" value="P:lipid droplet formation"/>
    <property type="evidence" value="ECO:0007669"/>
    <property type="project" value="UniProtKB-ARBA"/>
</dbReference>
<evidence type="ECO:0000256" key="1">
    <source>
        <dbReference type="ARBA" id="ARBA00004477"/>
    </source>
</evidence>
<feature type="compositionally biased region" description="Low complexity" evidence="7">
    <location>
        <begin position="103"/>
        <end position="114"/>
    </location>
</feature>
<dbReference type="Pfam" id="PF06775">
    <property type="entry name" value="Seipin"/>
    <property type="match status" value="1"/>
</dbReference>
<feature type="region of interest" description="Disordered" evidence="7">
    <location>
        <begin position="315"/>
        <end position="409"/>
    </location>
</feature>
<proteinExistence type="predicted"/>
<evidence type="ECO:0000256" key="7">
    <source>
        <dbReference type="SAM" id="MobiDB-lite"/>
    </source>
</evidence>
<evidence type="ECO:0000256" key="6">
    <source>
        <dbReference type="ARBA" id="ARBA00023136"/>
    </source>
</evidence>
<keyword evidence="2 8" id="KW-0812">Transmembrane</keyword>
<evidence type="ECO:0000256" key="5">
    <source>
        <dbReference type="ARBA" id="ARBA00023098"/>
    </source>
</evidence>
<sequence length="881" mass="94529">MAGRGEDSLISGDDSAEENYQSATDNTGETSSVSGSVVDSLTSSVRSAVEYVTELNLGVQGEQLSEEKASGLDDSKESGKNDLKGTAEDDVSPVHPERDEKTTGQQGSSGSGTSDDWSLVDAIAETLTTVPKDLKQAAITGDVSPQTANFKTPEIEAEESTSAAPPARVSTESAGPSTTNKDVTADNVGKSQRKADDSHGGPTQKSPVGGAAPLSFGDRSSSLRRRSRTSRMADSSLSSVESGVTGSHSPAGQSPRSHERHSSALKDKAKAGTHGREGRPASSVDIGRNARSILQAAESDTSEVDSSLGRIESIVAESTEQDRKVASLLEPRGKLHTPPSEQEKKGTDLSGYESEPDEEEAENGLTRLDRRPVIRGAKNEEAAAASSSSNSLDGEALTSGRTQRREVYTIPDTDAELEEGGSSNQLLAWPAELLVQTVAFQAKFIFQILSVSVSMFHVFTSLLTWPLHHTIIVRDRATDMAAGAVNQGYGLMSQVRDGVGQTGPLVRKLSKKTVMGCLGSAYVIFMLGLLLIPAFFLDLLLVRRMVDEPVQLRETLNFDFTQARPSAIVPVLTGQDLEKAKTLAVDKLVAYRRIQTGHNFRVNVILTLPESDYNLRLGMFQVTAETLSARNQVLLRQSKPCILPYRSAFIRLFRTVVYSLPLLMGFSSEAHRLEVTVLQAQEKMIPTASVRILLEPKAGFLEGGGLPELYEAELQLESVLPWPKAIIRRWKWTFYVWNGICLFLFEVAVVLCCCRQLLLPGFGGGTTSVENIVTGELKRPTKEEAAIRKSRSKRRVQFEDDIPVGAVGADGSALLGSRSDEAGSSNNSDDSDVDAESGWSMPPLEEAIATVEEGVRAVEESAKTLGDSIIGGVAEGLSGGL</sequence>
<accession>A0ABD3HN41</accession>
<dbReference type="PANTHER" id="PTHR21212:SF0">
    <property type="entry name" value="SEIPIN"/>
    <property type="match status" value="1"/>
</dbReference>
<reference evidence="9 10" key="1">
    <citation type="submission" date="2024-09" db="EMBL/GenBank/DDBJ databases">
        <title>Chromosome-scale assembly of Riccia sorocarpa.</title>
        <authorList>
            <person name="Paukszto L."/>
        </authorList>
    </citation>
    <scope>NUCLEOTIDE SEQUENCE [LARGE SCALE GENOMIC DNA]</scope>
    <source>
        <strain evidence="9">LP-2024</strain>
        <tissue evidence="9">Aerial parts of the thallus</tissue>
    </source>
</reference>
<gene>
    <name evidence="9" type="ORF">R1sor_006484</name>
</gene>
<dbReference type="GO" id="GO:0006629">
    <property type="term" value="P:lipid metabolic process"/>
    <property type="evidence" value="ECO:0007669"/>
    <property type="project" value="UniProtKB-KW"/>
</dbReference>
<evidence type="ECO:0000313" key="9">
    <source>
        <dbReference type="EMBL" id="KAL3692833.1"/>
    </source>
</evidence>
<feature type="compositionally biased region" description="Basic and acidic residues" evidence="7">
    <location>
        <begin position="65"/>
        <end position="87"/>
    </location>
</feature>
<keyword evidence="4 8" id="KW-1133">Transmembrane helix</keyword>
<feature type="compositionally biased region" description="Low complexity" evidence="7">
    <location>
        <begin position="31"/>
        <end position="43"/>
    </location>
</feature>
<dbReference type="GO" id="GO:0005789">
    <property type="term" value="C:endoplasmic reticulum membrane"/>
    <property type="evidence" value="ECO:0007669"/>
    <property type="project" value="UniProtKB-SubCell"/>
</dbReference>
<feature type="region of interest" description="Disordered" evidence="7">
    <location>
        <begin position="1"/>
        <end position="43"/>
    </location>
</feature>
<feature type="compositionally biased region" description="Polar residues" evidence="7">
    <location>
        <begin position="170"/>
        <end position="182"/>
    </location>
</feature>
<feature type="compositionally biased region" description="Polar residues" evidence="7">
    <location>
        <begin position="18"/>
        <end position="30"/>
    </location>
</feature>
<dbReference type="CDD" id="cd23995">
    <property type="entry name" value="Seipin_BSCL2_like"/>
    <property type="match status" value="1"/>
</dbReference>
<keyword evidence="3" id="KW-0256">Endoplasmic reticulum</keyword>
<evidence type="ECO:0008006" key="11">
    <source>
        <dbReference type="Google" id="ProtNLM"/>
    </source>
</evidence>
<evidence type="ECO:0000256" key="3">
    <source>
        <dbReference type="ARBA" id="ARBA00022824"/>
    </source>
</evidence>
<comment type="caution">
    <text evidence="9">The sequence shown here is derived from an EMBL/GenBank/DDBJ whole genome shotgun (WGS) entry which is preliminary data.</text>
</comment>
<feature type="region of interest" description="Disordered" evidence="7">
    <location>
        <begin position="811"/>
        <end position="840"/>
    </location>
</feature>
<keyword evidence="5" id="KW-0443">Lipid metabolism</keyword>
<name>A0ABD3HN41_9MARC</name>
<feature type="compositionally biased region" description="Low complexity" evidence="7">
    <location>
        <begin position="382"/>
        <end position="391"/>
    </location>
</feature>
<dbReference type="EMBL" id="JBJQOH010000003">
    <property type="protein sequence ID" value="KAL3692833.1"/>
    <property type="molecule type" value="Genomic_DNA"/>
</dbReference>
<feature type="compositionally biased region" description="Polar residues" evidence="7">
    <location>
        <begin position="237"/>
        <end position="255"/>
    </location>
</feature>
<dbReference type="PANTHER" id="PTHR21212">
    <property type="entry name" value="BERNARDINELLI-SEIP CONGENITAL LIPODYSTROPHY 2 HOMOLOG BSCL2 PROTEIN"/>
    <property type="match status" value="1"/>
</dbReference>
<feature type="compositionally biased region" description="Basic and acidic residues" evidence="7">
    <location>
        <begin position="256"/>
        <end position="279"/>
    </location>
</feature>
<keyword evidence="10" id="KW-1185">Reference proteome</keyword>
<comment type="subcellular location">
    <subcellularLocation>
        <location evidence="1">Endoplasmic reticulum membrane</location>
        <topology evidence="1">Multi-pass membrane protein</topology>
    </subcellularLocation>
</comment>
<feature type="region of interest" description="Disordered" evidence="7">
    <location>
        <begin position="134"/>
        <end position="290"/>
    </location>
</feature>
<evidence type="ECO:0000256" key="4">
    <source>
        <dbReference type="ARBA" id="ARBA00022989"/>
    </source>
</evidence>